<evidence type="ECO:0000313" key="2">
    <source>
        <dbReference type="EMBL" id="GAA0390326.1"/>
    </source>
</evidence>
<gene>
    <name evidence="2" type="ORF">GCM10008933_21540</name>
</gene>
<dbReference type="Gene3D" id="1.10.10.10">
    <property type="entry name" value="Winged helix-like DNA-binding domain superfamily/Winged helix DNA-binding domain"/>
    <property type="match status" value="1"/>
</dbReference>
<dbReference type="Pfam" id="PF01726">
    <property type="entry name" value="LexA_DNA_bind"/>
    <property type="match status" value="1"/>
</dbReference>
<protein>
    <recommendedName>
        <fullName evidence="1">LexA repressor DNA-binding domain-containing protein</fullName>
    </recommendedName>
</protein>
<dbReference type="InterPro" id="IPR036388">
    <property type="entry name" value="WH-like_DNA-bd_sf"/>
</dbReference>
<dbReference type="PANTHER" id="PTHR33516:SF2">
    <property type="entry name" value="LEXA REPRESSOR-RELATED"/>
    <property type="match status" value="1"/>
</dbReference>
<evidence type="ECO:0000259" key="1">
    <source>
        <dbReference type="Pfam" id="PF01726"/>
    </source>
</evidence>
<comment type="caution">
    <text evidence="2">The sequence shown here is derived from an EMBL/GenBank/DDBJ whole genome shotgun (WGS) entry which is preliminary data.</text>
</comment>
<dbReference type="SUPFAM" id="SSF46785">
    <property type="entry name" value="Winged helix' DNA-binding domain"/>
    <property type="match status" value="1"/>
</dbReference>
<feature type="domain" description="LexA repressor DNA-binding" evidence="1">
    <location>
        <begin position="6"/>
        <end position="64"/>
    </location>
</feature>
<dbReference type="PANTHER" id="PTHR33516">
    <property type="entry name" value="LEXA REPRESSOR"/>
    <property type="match status" value="1"/>
</dbReference>
<reference evidence="2 3" key="1">
    <citation type="journal article" date="2019" name="Int. J. Syst. Evol. Microbiol.">
        <title>The Global Catalogue of Microorganisms (GCM) 10K type strain sequencing project: providing services to taxonomists for standard genome sequencing and annotation.</title>
        <authorList>
            <consortium name="The Broad Institute Genomics Platform"/>
            <consortium name="The Broad Institute Genome Sequencing Center for Infectious Disease"/>
            <person name="Wu L."/>
            <person name="Ma J."/>
        </authorList>
    </citation>
    <scope>NUCLEOTIDE SEQUENCE [LARGE SCALE GENOMIC DNA]</scope>
    <source>
        <strain evidence="2 3">JCM 12774</strain>
    </source>
</reference>
<dbReference type="InterPro" id="IPR036390">
    <property type="entry name" value="WH_DNA-bd_sf"/>
</dbReference>
<dbReference type="InterPro" id="IPR050077">
    <property type="entry name" value="LexA_repressor"/>
</dbReference>
<sequence length="121" mass="13737">MNNHHKPLTRRQAEVLQFIKSFVSKNGYPPTVREIADHMHYQSASTAFQLLEVLEKKGYITKSDSPRTIKVIEQEGLKKSEGYGRNDVSRMKAALQNILDISTDEFSRSQARYGLNLGGKP</sequence>
<keyword evidence="3" id="KW-1185">Reference proteome</keyword>
<dbReference type="RefSeq" id="WP_343860849.1">
    <property type="nucleotide sequence ID" value="NZ_BAAACX010000009.1"/>
</dbReference>
<name>A0ABN0YBW3_9BACL</name>
<dbReference type="InterPro" id="IPR006199">
    <property type="entry name" value="LexA_DNA-bd_dom"/>
</dbReference>
<accession>A0ABN0YBW3</accession>
<organism evidence="2 3">
    <name type="scientific">Paenibacillus motobuensis</name>
    <dbReference type="NCBI Taxonomy" id="295324"/>
    <lineage>
        <taxon>Bacteria</taxon>
        <taxon>Bacillati</taxon>
        <taxon>Bacillota</taxon>
        <taxon>Bacilli</taxon>
        <taxon>Bacillales</taxon>
        <taxon>Paenibacillaceae</taxon>
        <taxon>Paenibacillus</taxon>
    </lineage>
</organism>
<dbReference type="EMBL" id="BAAACX010000009">
    <property type="protein sequence ID" value="GAA0390326.1"/>
    <property type="molecule type" value="Genomic_DNA"/>
</dbReference>
<proteinExistence type="predicted"/>
<evidence type="ECO:0000313" key="3">
    <source>
        <dbReference type="Proteomes" id="UP001500340"/>
    </source>
</evidence>
<dbReference type="Proteomes" id="UP001500340">
    <property type="component" value="Unassembled WGS sequence"/>
</dbReference>